<protein>
    <submittedName>
        <fullName evidence="1">Uncharacterized protein</fullName>
    </submittedName>
</protein>
<evidence type="ECO:0000313" key="2">
    <source>
        <dbReference type="Proteomes" id="UP000177629"/>
    </source>
</evidence>
<gene>
    <name evidence="1" type="ORF">A2806_03685</name>
</gene>
<dbReference type="EMBL" id="MHSS01000015">
    <property type="protein sequence ID" value="OHA47689.1"/>
    <property type="molecule type" value="Genomic_DNA"/>
</dbReference>
<dbReference type="AlphaFoldDB" id="A0A1G2PIT0"/>
<proteinExistence type="predicted"/>
<dbReference type="Proteomes" id="UP000177629">
    <property type="component" value="Unassembled WGS sequence"/>
</dbReference>
<comment type="caution">
    <text evidence="1">The sequence shown here is derived from an EMBL/GenBank/DDBJ whole genome shotgun (WGS) entry which is preliminary data.</text>
</comment>
<sequence>MKNQYKIKYLEYVSSGSNENSEWIGTIPRTILFEAENDEIAKEMAAGFLSIVRSILAQHKNRTIVWPAALIKLQDSFITQLD</sequence>
<organism evidence="1 2">
    <name type="scientific">Candidatus Terrybacteria bacterium RIFCSPHIGHO2_01_FULL_48_17</name>
    <dbReference type="NCBI Taxonomy" id="1802362"/>
    <lineage>
        <taxon>Bacteria</taxon>
        <taxon>Candidatus Terryibacteriota</taxon>
    </lineage>
</organism>
<evidence type="ECO:0000313" key="1">
    <source>
        <dbReference type="EMBL" id="OHA47689.1"/>
    </source>
</evidence>
<reference evidence="1 2" key="1">
    <citation type="journal article" date="2016" name="Nat. Commun.">
        <title>Thousands of microbial genomes shed light on interconnected biogeochemical processes in an aquifer system.</title>
        <authorList>
            <person name="Anantharaman K."/>
            <person name="Brown C.T."/>
            <person name="Hug L.A."/>
            <person name="Sharon I."/>
            <person name="Castelle C.J."/>
            <person name="Probst A.J."/>
            <person name="Thomas B.C."/>
            <person name="Singh A."/>
            <person name="Wilkins M.J."/>
            <person name="Karaoz U."/>
            <person name="Brodie E.L."/>
            <person name="Williams K.H."/>
            <person name="Hubbard S.S."/>
            <person name="Banfield J.F."/>
        </authorList>
    </citation>
    <scope>NUCLEOTIDE SEQUENCE [LARGE SCALE GENOMIC DNA]</scope>
</reference>
<accession>A0A1G2PIT0</accession>
<name>A0A1G2PIT0_9BACT</name>